<feature type="region of interest" description="Disordered" evidence="1">
    <location>
        <begin position="1"/>
        <end position="21"/>
    </location>
</feature>
<dbReference type="Proteomes" id="UP000467636">
    <property type="component" value="Chromosome"/>
</dbReference>
<reference evidence="2 3" key="1">
    <citation type="journal article" date="2019" name="Emerg. Microbes Infect.">
        <title>Comprehensive subspecies identification of 175 nontuberculous mycobacteria species based on 7547 genomic profiles.</title>
        <authorList>
            <person name="Matsumoto Y."/>
            <person name="Kinjo T."/>
            <person name="Motooka D."/>
            <person name="Nabeya D."/>
            <person name="Jung N."/>
            <person name="Uechi K."/>
            <person name="Horii T."/>
            <person name="Iida T."/>
            <person name="Fujita J."/>
            <person name="Nakamura S."/>
        </authorList>
    </citation>
    <scope>NUCLEOTIDE SEQUENCE [LARGE SCALE GENOMIC DNA]</scope>
    <source>
        <strain evidence="2 3">JCM 12143</strain>
    </source>
</reference>
<evidence type="ECO:0000313" key="3">
    <source>
        <dbReference type="Proteomes" id="UP000467636"/>
    </source>
</evidence>
<sequence length="64" mass="7335">MSAEKGWIGEPQPPKEWQRSFASCRAEQIAGAERKRSRRAEAAAIEEWEHRRSLTDHPASEEDS</sequence>
<gene>
    <name evidence="2" type="ORF">MTER_34670</name>
</gene>
<keyword evidence="3" id="KW-1185">Reference proteome</keyword>
<name>A0AAD1MIP3_9MYCO</name>
<evidence type="ECO:0000313" key="2">
    <source>
        <dbReference type="EMBL" id="BBX24056.1"/>
    </source>
</evidence>
<dbReference type="EMBL" id="AP022564">
    <property type="protein sequence ID" value="BBX24056.1"/>
    <property type="molecule type" value="Genomic_DNA"/>
</dbReference>
<proteinExistence type="predicted"/>
<organism evidence="2 3">
    <name type="scientific">Mycolicibacter terrae</name>
    <dbReference type="NCBI Taxonomy" id="1788"/>
    <lineage>
        <taxon>Bacteria</taxon>
        <taxon>Bacillati</taxon>
        <taxon>Actinomycetota</taxon>
        <taxon>Actinomycetes</taxon>
        <taxon>Mycobacteriales</taxon>
        <taxon>Mycobacteriaceae</taxon>
        <taxon>Mycolicibacter</taxon>
    </lineage>
</organism>
<accession>A0AAD1MIP3</accession>
<protein>
    <submittedName>
        <fullName evidence="2">Uncharacterized protein</fullName>
    </submittedName>
</protein>
<evidence type="ECO:0000256" key="1">
    <source>
        <dbReference type="SAM" id="MobiDB-lite"/>
    </source>
</evidence>
<dbReference type="AlphaFoldDB" id="A0AAD1MIP3"/>